<evidence type="ECO:0000313" key="1">
    <source>
        <dbReference type="EMBL" id="KAK3105177.1"/>
    </source>
</evidence>
<comment type="caution">
    <text evidence="1">The sequence shown here is derived from an EMBL/GenBank/DDBJ whole genome shotgun (WGS) entry which is preliminary data.</text>
</comment>
<dbReference type="AlphaFoldDB" id="A0AA88YRB2"/>
<keyword evidence="2" id="KW-1185">Reference proteome</keyword>
<reference evidence="1" key="1">
    <citation type="submission" date="2019-08" db="EMBL/GenBank/DDBJ databases">
        <title>The improved chromosome-level genome for the pearl oyster Pinctada fucata martensii using PacBio sequencing and Hi-C.</title>
        <authorList>
            <person name="Zheng Z."/>
        </authorList>
    </citation>
    <scope>NUCLEOTIDE SEQUENCE</scope>
    <source>
        <strain evidence="1">ZZ-2019</strain>
        <tissue evidence="1">Adductor muscle</tissue>
    </source>
</reference>
<evidence type="ECO:0000313" key="2">
    <source>
        <dbReference type="Proteomes" id="UP001186944"/>
    </source>
</evidence>
<dbReference type="EMBL" id="VSWD01000004">
    <property type="protein sequence ID" value="KAK3105177.1"/>
    <property type="molecule type" value="Genomic_DNA"/>
</dbReference>
<organism evidence="1 2">
    <name type="scientific">Pinctada imbricata</name>
    <name type="common">Atlantic pearl-oyster</name>
    <name type="synonym">Pinctada martensii</name>
    <dbReference type="NCBI Taxonomy" id="66713"/>
    <lineage>
        <taxon>Eukaryota</taxon>
        <taxon>Metazoa</taxon>
        <taxon>Spiralia</taxon>
        <taxon>Lophotrochozoa</taxon>
        <taxon>Mollusca</taxon>
        <taxon>Bivalvia</taxon>
        <taxon>Autobranchia</taxon>
        <taxon>Pteriomorphia</taxon>
        <taxon>Pterioida</taxon>
        <taxon>Pterioidea</taxon>
        <taxon>Pteriidae</taxon>
        <taxon>Pinctada</taxon>
    </lineage>
</organism>
<feature type="non-terminal residue" evidence="1">
    <location>
        <position position="1"/>
    </location>
</feature>
<name>A0AA88YRB2_PINIB</name>
<sequence length="54" mass="6410">QRSERDLANRLLSRLLDVAYETFREMGGSEEELREVQRKRSHIAACYFQAITCY</sequence>
<dbReference type="Proteomes" id="UP001186944">
    <property type="component" value="Unassembled WGS sequence"/>
</dbReference>
<proteinExistence type="predicted"/>
<accession>A0AA88YRB2</accession>
<protein>
    <submittedName>
        <fullName evidence="1">Uncharacterized protein</fullName>
    </submittedName>
</protein>
<gene>
    <name evidence="1" type="ORF">FSP39_018969</name>
</gene>